<evidence type="ECO:0000313" key="2">
    <source>
        <dbReference type="Proteomes" id="UP001519349"/>
    </source>
</evidence>
<evidence type="ECO:0000313" key="1">
    <source>
        <dbReference type="EMBL" id="MBP2621281.1"/>
    </source>
</evidence>
<gene>
    <name evidence="1" type="ORF">DHL47_08120</name>
</gene>
<dbReference type="EMBL" id="QFAY01000015">
    <property type="protein sequence ID" value="MBP2621281.1"/>
    <property type="molecule type" value="Genomic_DNA"/>
</dbReference>
<comment type="caution">
    <text evidence="1">The sequence shown here is derived from an EMBL/GenBank/DDBJ whole genome shotgun (WGS) entry which is preliminary data.</text>
</comment>
<proteinExistence type="predicted"/>
<dbReference type="Proteomes" id="UP001519349">
    <property type="component" value="Unassembled WGS sequence"/>
</dbReference>
<sequence length="70" mass="8294">MFEPEDSLPIMDNSLHFYFAFYKLYKTGSEMNFIHFFCCAWTMKADLSDFLKNQNRASFLIPNPQQPPDC</sequence>
<accession>A0ABS5AYE1</accession>
<keyword evidence="2" id="KW-1185">Reference proteome</keyword>
<protein>
    <submittedName>
        <fullName evidence="1">Uncharacterized protein</fullName>
    </submittedName>
</protein>
<reference evidence="1 2" key="1">
    <citation type="submission" date="2018-05" db="EMBL/GenBank/DDBJ databases">
        <title>Draft genome sequence of Streptococcus panodentis CCUG 70867T.</title>
        <authorList>
            <person name="Salva-Serra F."/>
            <person name="Mendez V."/>
            <person name="Jaen-Luchoro D."/>
            <person name="Gonzales-Siles L."/>
            <person name="Karlsson R."/>
            <person name="Engstrom-Jakobsson H."/>
            <person name="Busquets A."/>
            <person name="Gomila M."/>
            <person name="Pineiro-Iglesias B."/>
            <person name="Bennasar-Figueras A."/>
            <person name="Seeger M."/>
            <person name="Moore E."/>
        </authorList>
    </citation>
    <scope>NUCLEOTIDE SEQUENCE [LARGE SCALE GENOMIC DNA]</scope>
    <source>
        <strain evidence="1 2">CCUG 70867</strain>
    </source>
</reference>
<name>A0ABS5AYE1_9STRE</name>
<organism evidence="1 2">
    <name type="scientific">Streptococcus panodentis</name>
    <dbReference type="NCBI Taxonomy" id="1581472"/>
    <lineage>
        <taxon>Bacteria</taxon>
        <taxon>Bacillati</taxon>
        <taxon>Bacillota</taxon>
        <taxon>Bacilli</taxon>
        <taxon>Lactobacillales</taxon>
        <taxon>Streptococcaceae</taxon>
        <taxon>Streptococcus</taxon>
    </lineage>
</organism>